<gene>
    <name evidence="3" type="ORF">BRAA07T28637Z</name>
    <name evidence="2" type="ORF">BRAPAZ1V2_A07P09970.2</name>
</gene>
<dbReference type="Gramene" id="A07p09970.2_BraZ1">
    <property type="protein sequence ID" value="A07p09970.2_BraZ1.CDS"/>
    <property type="gene ID" value="A07g09970.2_BraZ1"/>
</dbReference>
<dbReference type="EMBL" id="LR031574">
    <property type="protein sequence ID" value="VDC96666.1"/>
    <property type="molecule type" value="Genomic_DNA"/>
</dbReference>
<name>A0A3P6AS26_BRACM</name>
<dbReference type="Pfam" id="PF02458">
    <property type="entry name" value="Transferase"/>
    <property type="match status" value="1"/>
</dbReference>
<dbReference type="InterPro" id="IPR050317">
    <property type="entry name" value="Plant_Fungal_Acyltransferase"/>
</dbReference>
<reference evidence="3" key="1">
    <citation type="submission" date="2018-11" db="EMBL/GenBank/DDBJ databases">
        <authorList>
            <consortium name="Genoscope - CEA"/>
            <person name="William W."/>
        </authorList>
    </citation>
    <scope>NUCLEOTIDE SEQUENCE</scope>
</reference>
<dbReference type="AlphaFoldDB" id="A0A3P6AS26"/>
<accession>A0A3P6AS26</accession>
<proteinExistence type="inferred from homology"/>
<dbReference type="PANTHER" id="PTHR31642">
    <property type="entry name" value="TRICHOTHECENE 3-O-ACETYLTRANSFERASE"/>
    <property type="match status" value="1"/>
</dbReference>
<dbReference type="InterPro" id="IPR023213">
    <property type="entry name" value="CAT-like_dom_sf"/>
</dbReference>
<protein>
    <submittedName>
        <fullName evidence="2">Uncharacterized protein</fullName>
    </submittedName>
</protein>
<evidence type="ECO:0000313" key="3">
    <source>
        <dbReference type="EMBL" id="VDC96666.1"/>
    </source>
</evidence>
<evidence type="ECO:0000313" key="2">
    <source>
        <dbReference type="EMBL" id="CAG7901353.1"/>
    </source>
</evidence>
<dbReference type="PANTHER" id="PTHR31642:SF115">
    <property type="entry name" value="PROTEIN ECERIFERUM 26-LIKE"/>
    <property type="match status" value="1"/>
</dbReference>
<dbReference type="Gene3D" id="3.30.559.10">
    <property type="entry name" value="Chloramphenicol acetyltransferase-like domain"/>
    <property type="match status" value="2"/>
</dbReference>
<sequence>MPRLQEEGSGPVHGFWMSTVGSARPTETGTVHQPTGLDLAMKLHYIKAVYIYLAEMTRDLTVMHVKETFFTVFDQISWITGRLRRRDSGRPFIKCNDCGTRVVESQCDLTVDEWLCVPDRSVDESLVYHQPVGPELAYSPLIYIQMTRYKCGGLALGLSWAHIMGDPFSLSHIFSLWTRALAGEVIYCPQTSGSRRGFPKPNSTGKEPNSIKQVDPVGDLWVAPNKTKMTTYSFKVTVNDIKTNFPAKGFEFEILSGIVWKCIAKARGDSEPVTITIVRSDPNELKPRAVRNCQMISSVHVDFSVAEANLEEIVKSIGEATDERFWIDEIGERDDGVLDFVVYGAELTFVDLTQVDFYEAKIRETSPVSVYCNVQGIGDEGAVVILPAAKEGERVVTVTLPEAEMDKVKCELKKCGLITPLVNGGG</sequence>
<comment type="similarity">
    <text evidence="1">Belongs to the plant acyltransferase family.</text>
</comment>
<organism evidence="3">
    <name type="scientific">Brassica campestris</name>
    <name type="common">Field mustard</name>
    <dbReference type="NCBI Taxonomy" id="3711"/>
    <lineage>
        <taxon>Eukaryota</taxon>
        <taxon>Viridiplantae</taxon>
        <taxon>Streptophyta</taxon>
        <taxon>Embryophyta</taxon>
        <taxon>Tracheophyta</taxon>
        <taxon>Spermatophyta</taxon>
        <taxon>Magnoliopsida</taxon>
        <taxon>eudicotyledons</taxon>
        <taxon>Gunneridae</taxon>
        <taxon>Pentapetalae</taxon>
        <taxon>rosids</taxon>
        <taxon>malvids</taxon>
        <taxon>Brassicales</taxon>
        <taxon>Brassicaceae</taxon>
        <taxon>Brassiceae</taxon>
        <taxon>Brassica</taxon>
    </lineage>
</organism>
<evidence type="ECO:0000256" key="1">
    <source>
        <dbReference type="ARBA" id="ARBA00009861"/>
    </source>
</evidence>
<dbReference type="EMBL" id="LS974623">
    <property type="protein sequence ID" value="CAG7901353.1"/>
    <property type="molecule type" value="Genomic_DNA"/>
</dbReference>
<dbReference type="Proteomes" id="UP000694005">
    <property type="component" value="Chromosome A07"/>
</dbReference>